<organism evidence="1 2">
    <name type="scientific">Candidatus Fervidibacter sacchari</name>
    <dbReference type="NCBI Taxonomy" id="1448929"/>
    <lineage>
        <taxon>Bacteria</taxon>
        <taxon>Candidatus Fervidibacterota</taxon>
        <taxon>Candidatus Fervidibacter</taxon>
    </lineage>
</organism>
<dbReference type="EMBL" id="JANUCP010000002">
    <property type="protein sequence ID" value="MCS3918917.1"/>
    <property type="molecule type" value="Genomic_DNA"/>
</dbReference>
<dbReference type="SUPFAM" id="SSF53335">
    <property type="entry name" value="S-adenosyl-L-methionine-dependent methyltransferases"/>
    <property type="match status" value="1"/>
</dbReference>
<evidence type="ECO:0000313" key="2">
    <source>
        <dbReference type="Proteomes" id="UP001204798"/>
    </source>
</evidence>
<evidence type="ECO:0000313" key="1">
    <source>
        <dbReference type="EMBL" id="MCS3918917.1"/>
    </source>
</evidence>
<dbReference type="Pfam" id="PF13489">
    <property type="entry name" value="Methyltransf_23"/>
    <property type="match status" value="1"/>
</dbReference>
<comment type="caution">
    <text evidence="1">The sequence shown here is derived from an EMBL/GenBank/DDBJ whole genome shotgun (WGS) entry which is preliminary data.</text>
</comment>
<accession>A0ABT2ELU5</accession>
<name>A0ABT2ELU5_9BACT</name>
<dbReference type="Gene3D" id="3.40.50.150">
    <property type="entry name" value="Vaccinia Virus protein VP39"/>
    <property type="match status" value="1"/>
</dbReference>
<dbReference type="InterPro" id="IPR029063">
    <property type="entry name" value="SAM-dependent_MTases_sf"/>
</dbReference>
<proteinExistence type="predicted"/>
<sequence length="210" mass="23978">MRVFLCPQPDEIGKFRGVINAFSDIWEGCVLDVGCRSGNLKHVLQECNARVRYLGLDLFPPANVIANLEKGLPFSDKAFDVVVALDVLEHTDNIHKAFDELCRVACKFVVITLPNSYELRGRIKFLLGRPISGKYGLPPDQPMDRHRWLFSFSEARQFVRVRAYRCGFEVKDEGCLIGPRRSSMIARALVCRFPNLFSPWYLALLKRQEG</sequence>
<dbReference type="GO" id="GO:0008168">
    <property type="term" value="F:methyltransferase activity"/>
    <property type="evidence" value="ECO:0007669"/>
    <property type="project" value="UniProtKB-KW"/>
</dbReference>
<dbReference type="RefSeq" id="WP_259094980.1">
    <property type="nucleotide sequence ID" value="NZ_CP130454.1"/>
</dbReference>
<reference evidence="1 2" key="1">
    <citation type="submission" date="2022-08" db="EMBL/GenBank/DDBJ databases">
        <title>Bacterial and archaeal communities from various locations to study Microbial Dark Matter (Phase II).</title>
        <authorList>
            <person name="Stepanauskas R."/>
        </authorList>
    </citation>
    <scope>NUCLEOTIDE SEQUENCE [LARGE SCALE GENOMIC DNA]</scope>
    <source>
        <strain evidence="1 2">PD1</strain>
    </source>
</reference>
<keyword evidence="1" id="KW-0808">Transferase</keyword>
<dbReference type="Proteomes" id="UP001204798">
    <property type="component" value="Unassembled WGS sequence"/>
</dbReference>
<protein>
    <submittedName>
        <fullName evidence="1">SAM-dependent methyltransferase</fullName>
    </submittedName>
</protein>
<dbReference type="GO" id="GO:0032259">
    <property type="term" value="P:methylation"/>
    <property type="evidence" value="ECO:0007669"/>
    <property type="project" value="UniProtKB-KW"/>
</dbReference>
<keyword evidence="2" id="KW-1185">Reference proteome</keyword>
<keyword evidence="1" id="KW-0489">Methyltransferase</keyword>
<gene>
    <name evidence="1" type="ORF">M2350_001317</name>
</gene>